<protein>
    <recommendedName>
        <fullName evidence="4">Porin domain-containing protein</fullName>
    </recommendedName>
</protein>
<dbReference type="Proteomes" id="UP000245728">
    <property type="component" value="Chromosome"/>
</dbReference>
<keyword evidence="3" id="KW-1185">Reference proteome</keyword>
<dbReference type="NCBIfam" id="TIGR02001">
    <property type="entry name" value="gcw_chp"/>
    <property type="match status" value="1"/>
</dbReference>
<feature type="signal peptide" evidence="1">
    <location>
        <begin position="1"/>
        <end position="24"/>
    </location>
</feature>
<dbReference type="AlphaFoldDB" id="A0A2S2E6A7"/>
<dbReference type="RefSeq" id="WP_109340707.1">
    <property type="nucleotide sequence ID" value="NZ_CP029347.1"/>
</dbReference>
<evidence type="ECO:0000313" key="2">
    <source>
        <dbReference type="EMBL" id="AWL13194.1"/>
    </source>
</evidence>
<dbReference type="EMBL" id="CP029347">
    <property type="protein sequence ID" value="AWL13194.1"/>
    <property type="molecule type" value="Genomic_DNA"/>
</dbReference>
<evidence type="ECO:0000313" key="3">
    <source>
        <dbReference type="Proteomes" id="UP000245728"/>
    </source>
</evidence>
<proteinExistence type="predicted"/>
<evidence type="ECO:0000256" key="1">
    <source>
        <dbReference type="SAM" id="SignalP"/>
    </source>
</evidence>
<dbReference type="InterPro" id="IPR010239">
    <property type="entry name" value="CHP02001"/>
</dbReference>
<sequence length="225" mass="24369">MSKLKTSLIATSLSAILVAPAALAEVSANFGVTSNYLWRGVTQSADNPSVSGGLDYSNDSGFYAGTWIGSVDFGGEFEGAESDFYLGYAGELDNGFGYDVGYTYYAYTDLDDSNFGELYFNGSFNAFSFGLAYTPNSDLPDDSPFGQGDLYYHVGYGVDLADDYGLGLTYGYYAFDEDETLYGDNDYGHIQVDITKGDFMFTVSKADDESGDDDLKLVVSWGTTF</sequence>
<dbReference type="OrthoDB" id="9793561at2"/>
<gene>
    <name evidence="2" type="ORF">HMF8227_02743</name>
</gene>
<evidence type="ECO:0008006" key="4">
    <source>
        <dbReference type="Google" id="ProtNLM"/>
    </source>
</evidence>
<name>A0A2S2E6A7_9ALTE</name>
<reference evidence="2 3" key="1">
    <citation type="submission" date="2018-05" db="EMBL/GenBank/DDBJ databases">
        <title>Salinimonas sp. HMF8227 Genome sequencing and assembly.</title>
        <authorList>
            <person name="Kang H."/>
            <person name="Kang J."/>
            <person name="Cha I."/>
            <person name="Kim H."/>
            <person name="Joh K."/>
        </authorList>
    </citation>
    <scope>NUCLEOTIDE SEQUENCE [LARGE SCALE GENOMIC DNA]</scope>
    <source>
        <strain evidence="2 3">HMF8227</strain>
    </source>
</reference>
<feature type="chain" id="PRO_5015751548" description="Porin domain-containing protein" evidence="1">
    <location>
        <begin position="25"/>
        <end position="225"/>
    </location>
</feature>
<accession>A0A2S2E6A7</accession>
<organism evidence="2 3">
    <name type="scientific">Saliniradius amylolyticus</name>
    <dbReference type="NCBI Taxonomy" id="2183582"/>
    <lineage>
        <taxon>Bacteria</taxon>
        <taxon>Pseudomonadati</taxon>
        <taxon>Pseudomonadota</taxon>
        <taxon>Gammaproteobacteria</taxon>
        <taxon>Alteromonadales</taxon>
        <taxon>Alteromonadaceae</taxon>
        <taxon>Saliniradius</taxon>
    </lineage>
</organism>
<dbReference type="Pfam" id="PF09694">
    <property type="entry name" value="Gcw_chp"/>
    <property type="match status" value="1"/>
</dbReference>
<dbReference type="KEGG" id="salh:HMF8227_02743"/>
<keyword evidence="1" id="KW-0732">Signal</keyword>